<dbReference type="PANTHER" id="PTHR44936">
    <property type="entry name" value="SENSOR PROTEIN CREC"/>
    <property type="match status" value="1"/>
</dbReference>
<evidence type="ECO:0000313" key="10">
    <source>
        <dbReference type="EMBL" id="GAA1969206.1"/>
    </source>
</evidence>
<evidence type="ECO:0000313" key="11">
    <source>
        <dbReference type="Proteomes" id="UP001500571"/>
    </source>
</evidence>
<feature type="transmembrane region" description="Helical" evidence="8">
    <location>
        <begin position="89"/>
        <end position="112"/>
    </location>
</feature>
<dbReference type="SUPFAM" id="SSF55874">
    <property type="entry name" value="ATPase domain of HSP90 chaperone/DNA topoisomerase II/histidine kinase"/>
    <property type="match status" value="1"/>
</dbReference>
<comment type="catalytic activity">
    <reaction evidence="1">
        <text>ATP + protein L-histidine = ADP + protein N-phospho-L-histidine.</text>
        <dbReference type="EC" id="2.7.13.3"/>
    </reaction>
</comment>
<dbReference type="SMART" id="SM00387">
    <property type="entry name" value="HATPase_c"/>
    <property type="match status" value="1"/>
</dbReference>
<feature type="domain" description="Histidine kinase" evidence="9">
    <location>
        <begin position="256"/>
        <end position="452"/>
    </location>
</feature>
<feature type="transmembrane region" description="Helical" evidence="8">
    <location>
        <begin position="203"/>
        <end position="228"/>
    </location>
</feature>
<evidence type="ECO:0000256" key="6">
    <source>
        <dbReference type="ARBA" id="ARBA00023012"/>
    </source>
</evidence>
<organism evidence="10 11">
    <name type="scientific">Nocardioides panacihumi</name>
    <dbReference type="NCBI Taxonomy" id="400774"/>
    <lineage>
        <taxon>Bacteria</taxon>
        <taxon>Bacillati</taxon>
        <taxon>Actinomycetota</taxon>
        <taxon>Actinomycetes</taxon>
        <taxon>Propionibacteriales</taxon>
        <taxon>Nocardioidaceae</taxon>
        <taxon>Nocardioides</taxon>
    </lineage>
</organism>
<protein>
    <recommendedName>
        <fullName evidence="2">histidine kinase</fullName>
        <ecNumber evidence="2">2.7.13.3</ecNumber>
    </recommendedName>
</protein>
<keyword evidence="8" id="KW-0812">Transmembrane</keyword>
<evidence type="ECO:0000256" key="4">
    <source>
        <dbReference type="ARBA" id="ARBA00022679"/>
    </source>
</evidence>
<evidence type="ECO:0000256" key="8">
    <source>
        <dbReference type="SAM" id="Phobius"/>
    </source>
</evidence>
<feature type="compositionally biased region" description="Acidic residues" evidence="7">
    <location>
        <begin position="456"/>
        <end position="467"/>
    </location>
</feature>
<dbReference type="InterPro" id="IPR050980">
    <property type="entry name" value="2C_sensor_his_kinase"/>
</dbReference>
<dbReference type="Gene3D" id="3.30.565.10">
    <property type="entry name" value="Histidine kinase-like ATPase, C-terminal domain"/>
    <property type="match status" value="1"/>
</dbReference>
<proteinExistence type="predicted"/>
<feature type="transmembrane region" description="Helical" evidence="8">
    <location>
        <begin position="180"/>
        <end position="197"/>
    </location>
</feature>
<comment type="caution">
    <text evidence="10">The sequence shown here is derived from an EMBL/GenBank/DDBJ whole genome shotgun (WGS) entry which is preliminary data.</text>
</comment>
<dbReference type="Proteomes" id="UP001500571">
    <property type="component" value="Unassembled WGS sequence"/>
</dbReference>
<dbReference type="EC" id="2.7.13.3" evidence="2"/>
<evidence type="ECO:0000256" key="3">
    <source>
        <dbReference type="ARBA" id="ARBA00022553"/>
    </source>
</evidence>
<evidence type="ECO:0000259" key="9">
    <source>
        <dbReference type="PROSITE" id="PS50109"/>
    </source>
</evidence>
<dbReference type="PRINTS" id="PR00344">
    <property type="entry name" value="BCTRLSENSOR"/>
</dbReference>
<keyword evidence="6" id="KW-0902">Two-component regulatory system</keyword>
<dbReference type="EMBL" id="BAAAPB010000004">
    <property type="protein sequence ID" value="GAA1969206.1"/>
    <property type="molecule type" value="Genomic_DNA"/>
</dbReference>
<dbReference type="PROSITE" id="PS50109">
    <property type="entry name" value="HIS_KIN"/>
    <property type="match status" value="1"/>
</dbReference>
<dbReference type="InterPro" id="IPR005467">
    <property type="entry name" value="His_kinase_dom"/>
</dbReference>
<keyword evidence="3" id="KW-0597">Phosphoprotein</keyword>
<dbReference type="Pfam" id="PF02518">
    <property type="entry name" value="HATPase_c"/>
    <property type="match status" value="1"/>
</dbReference>
<feature type="transmembrane region" description="Helical" evidence="8">
    <location>
        <begin position="119"/>
        <end position="138"/>
    </location>
</feature>
<keyword evidence="8" id="KW-1133">Transmembrane helix</keyword>
<sequence>MVLGVVLMPVLALSLFTSEGDRLAGTARFDGVIVSPAALVSAIACYAAWRVNPRPGLAWTAFAVTLLGCQGLTLAAVQLIRFPRPVEGLWVLAADLTIALVVLFSVTVGHLVNFRPDPAAAGFALGSVIAVLRLLWLRDSPQLGHDLPEALVATVSVAAFLTAAAFLLRVTSMPAWARQRMALTILLIGGAHLALYLSESPAAQLSAIVGETLGATALVTTSLSLFFIEVEVDERNRSHLNDELERAQRGIRVHRAQFHEINSTIAGITSASRLLRSARGISEQRRVLLEDMIFAELSRLERLMARPADASAPRLMDLDEAIGTLVVSQEARGNRVRWEPSGLKVNAQPDAVAEVVNILLDNAAKHGRSAAEVTVTQIGDTAEISVHDDGPGVEESLRRRLFDWGTRGPRSNGQGIGLHIAHELMTRQGGYLEIRDGGDGGATFVMGLPIGRDNDQEPQDGDDDDEPPALATDLT</sequence>
<reference evidence="10 11" key="1">
    <citation type="journal article" date="2019" name="Int. J. Syst. Evol. Microbiol.">
        <title>The Global Catalogue of Microorganisms (GCM) 10K type strain sequencing project: providing services to taxonomists for standard genome sequencing and annotation.</title>
        <authorList>
            <consortium name="The Broad Institute Genomics Platform"/>
            <consortium name="The Broad Institute Genome Sequencing Center for Infectious Disease"/>
            <person name="Wu L."/>
            <person name="Ma J."/>
        </authorList>
    </citation>
    <scope>NUCLEOTIDE SEQUENCE [LARGE SCALE GENOMIC DNA]</scope>
    <source>
        <strain evidence="10 11">JCM 15309</strain>
    </source>
</reference>
<evidence type="ECO:0000256" key="1">
    <source>
        <dbReference type="ARBA" id="ARBA00000085"/>
    </source>
</evidence>
<name>A0ABN2RHL0_9ACTN</name>
<feature type="transmembrane region" description="Helical" evidence="8">
    <location>
        <begin position="150"/>
        <end position="168"/>
    </location>
</feature>
<keyword evidence="5" id="KW-0418">Kinase</keyword>
<gene>
    <name evidence="10" type="ORF">GCM10009798_32260</name>
</gene>
<feature type="transmembrane region" description="Helical" evidence="8">
    <location>
        <begin position="56"/>
        <end position="77"/>
    </location>
</feature>
<dbReference type="InterPro" id="IPR036890">
    <property type="entry name" value="HATPase_C_sf"/>
</dbReference>
<dbReference type="PANTHER" id="PTHR44936:SF9">
    <property type="entry name" value="SENSOR PROTEIN CREC"/>
    <property type="match status" value="1"/>
</dbReference>
<accession>A0ABN2RHL0</accession>
<keyword evidence="8" id="KW-0472">Membrane</keyword>
<keyword evidence="4" id="KW-0808">Transferase</keyword>
<dbReference type="InterPro" id="IPR004358">
    <property type="entry name" value="Sig_transdc_His_kin-like_C"/>
</dbReference>
<evidence type="ECO:0000256" key="5">
    <source>
        <dbReference type="ARBA" id="ARBA00022777"/>
    </source>
</evidence>
<feature type="transmembrane region" description="Helical" evidence="8">
    <location>
        <begin position="30"/>
        <end position="49"/>
    </location>
</feature>
<feature type="region of interest" description="Disordered" evidence="7">
    <location>
        <begin position="446"/>
        <end position="475"/>
    </location>
</feature>
<dbReference type="InterPro" id="IPR003594">
    <property type="entry name" value="HATPase_dom"/>
</dbReference>
<keyword evidence="11" id="KW-1185">Reference proteome</keyword>
<evidence type="ECO:0000256" key="2">
    <source>
        <dbReference type="ARBA" id="ARBA00012438"/>
    </source>
</evidence>
<evidence type="ECO:0000256" key="7">
    <source>
        <dbReference type="SAM" id="MobiDB-lite"/>
    </source>
</evidence>